<evidence type="ECO:0000259" key="1">
    <source>
        <dbReference type="PROSITE" id="PS50937"/>
    </source>
</evidence>
<accession>A0A2P1BPP3</accession>
<dbReference type="GO" id="GO:0003677">
    <property type="term" value="F:DNA binding"/>
    <property type="evidence" value="ECO:0007669"/>
    <property type="project" value="InterPro"/>
</dbReference>
<dbReference type="Pfam" id="PF13411">
    <property type="entry name" value="MerR_1"/>
    <property type="match status" value="1"/>
</dbReference>
<proteinExistence type="predicted"/>
<protein>
    <recommendedName>
        <fullName evidence="1">HTH merR-type domain-containing protein</fullName>
    </recommendedName>
</protein>
<sequence length="99" mass="11057">MRGLLRPVACTTGGYGVFDDAALQRLCFVRAAFEAGIGTDARRGCAVRSTQRTAHKPQRSLPCCASWSSGGARRWPIWTRNWPPCQPSGRTRRHCRERP</sequence>
<dbReference type="InterPro" id="IPR000551">
    <property type="entry name" value="MerR-type_HTH_dom"/>
</dbReference>
<dbReference type="PROSITE" id="PS50937">
    <property type="entry name" value="HTH_MERR_2"/>
    <property type="match status" value="1"/>
</dbReference>
<dbReference type="AlphaFoldDB" id="A0A2P1BPP3"/>
<dbReference type="GO" id="GO:0006355">
    <property type="term" value="P:regulation of DNA-templated transcription"/>
    <property type="evidence" value="ECO:0007669"/>
    <property type="project" value="InterPro"/>
</dbReference>
<keyword evidence="2" id="KW-0614">Plasmid</keyword>
<feature type="domain" description="HTH merR-type" evidence="1">
    <location>
        <begin position="1"/>
        <end position="37"/>
    </location>
</feature>
<name>A0A2P1BPP3_KLEPN</name>
<organism evidence="2">
    <name type="scientific">Klebsiella pneumoniae</name>
    <dbReference type="NCBI Taxonomy" id="573"/>
    <lineage>
        <taxon>Bacteria</taxon>
        <taxon>Pseudomonadati</taxon>
        <taxon>Pseudomonadota</taxon>
        <taxon>Gammaproteobacteria</taxon>
        <taxon>Enterobacterales</taxon>
        <taxon>Enterobacteriaceae</taxon>
        <taxon>Klebsiella/Raoultella group</taxon>
        <taxon>Klebsiella</taxon>
        <taxon>Klebsiella pneumoniae complex</taxon>
    </lineage>
</organism>
<reference evidence="2" key="1">
    <citation type="submission" date="2017-12" db="EMBL/GenBank/DDBJ databases">
        <title>Insights into the successfully spreading KPC-encoding IncII plasmids.</title>
        <authorList>
            <person name="Brandt C."/>
            <person name="Pletz M.W."/>
            <person name="Makarewicz O."/>
        </authorList>
    </citation>
    <scope>NUCLEOTIDE SEQUENCE</scope>
    <source>
        <strain evidence="2">St015788/2</strain>
        <plasmid evidence="2">pUJ-84KPC</plasmid>
    </source>
</reference>
<evidence type="ECO:0000313" key="2">
    <source>
        <dbReference type="EMBL" id="AVI43679.1"/>
    </source>
</evidence>
<dbReference type="InterPro" id="IPR009061">
    <property type="entry name" value="DNA-bd_dom_put_sf"/>
</dbReference>
<geneLocation type="plasmid" evidence="2">
    <name>pUJ-84KPC</name>
</geneLocation>
<dbReference type="SUPFAM" id="SSF46955">
    <property type="entry name" value="Putative DNA-binding domain"/>
    <property type="match status" value="1"/>
</dbReference>
<dbReference type="EMBL" id="MG700550">
    <property type="protein sequence ID" value="AVI43679.1"/>
    <property type="molecule type" value="Genomic_DNA"/>
</dbReference>